<evidence type="ECO:0000256" key="8">
    <source>
        <dbReference type="ARBA" id="ARBA00047469"/>
    </source>
</evidence>
<dbReference type="Proteomes" id="UP000325004">
    <property type="component" value="Chromosome"/>
</dbReference>
<dbReference type="InterPro" id="IPR009008">
    <property type="entry name" value="Val/Leu/Ile-tRNA-synth_edit"/>
</dbReference>
<dbReference type="InterPro" id="IPR002300">
    <property type="entry name" value="aa-tRNA-synth_Ia"/>
</dbReference>
<dbReference type="GO" id="GO:0004823">
    <property type="term" value="F:leucine-tRNA ligase activity"/>
    <property type="evidence" value="ECO:0007669"/>
    <property type="project" value="UniProtKB-UniRule"/>
</dbReference>
<dbReference type="Pfam" id="PF00133">
    <property type="entry name" value="tRNA-synt_1"/>
    <property type="match status" value="1"/>
</dbReference>
<dbReference type="Gene3D" id="3.90.740.10">
    <property type="entry name" value="Valyl/Leucyl/Isoleucyl-tRNA synthetase, editing domain"/>
    <property type="match status" value="1"/>
</dbReference>
<dbReference type="PRINTS" id="PR00985">
    <property type="entry name" value="TRNASYNTHLEU"/>
</dbReference>
<evidence type="ECO:0000259" key="11">
    <source>
        <dbReference type="Pfam" id="PF08264"/>
    </source>
</evidence>
<evidence type="ECO:0000256" key="3">
    <source>
        <dbReference type="ARBA" id="ARBA00022598"/>
    </source>
</evidence>
<dbReference type="FunFam" id="1.10.730.10:FF:000002">
    <property type="entry name" value="Leucine--tRNA ligase"/>
    <property type="match status" value="1"/>
</dbReference>
<dbReference type="SUPFAM" id="SSF47323">
    <property type="entry name" value="Anticodon-binding domain of a subclass of class I aminoacyl-tRNA synthetases"/>
    <property type="match status" value="1"/>
</dbReference>
<dbReference type="KEGG" id="cpri:FZC34_00965"/>
<evidence type="ECO:0000256" key="2">
    <source>
        <dbReference type="ARBA" id="ARBA00013164"/>
    </source>
</evidence>
<reference evidence="13 14" key="1">
    <citation type="submission" date="2019-08" db="EMBL/GenBank/DDBJ databases">
        <title>Highly reduced genomes of protist endosymbionts show evolutionary convergence.</title>
        <authorList>
            <person name="George E."/>
            <person name="Husnik F."/>
            <person name="Tashyreva D."/>
            <person name="Prokopchuk G."/>
            <person name="Horak A."/>
            <person name="Kwong W.K."/>
            <person name="Lukes J."/>
            <person name="Keeling P.J."/>
        </authorList>
    </citation>
    <scope>NUCLEOTIDE SEQUENCE [LARGE SCALE GENOMIC DNA]</scope>
    <source>
        <strain evidence="13">1604LC</strain>
    </source>
</reference>
<evidence type="ECO:0000256" key="4">
    <source>
        <dbReference type="ARBA" id="ARBA00022741"/>
    </source>
</evidence>
<dbReference type="PANTHER" id="PTHR43740">
    <property type="entry name" value="LEUCYL-TRNA SYNTHETASE"/>
    <property type="match status" value="1"/>
</dbReference>
<evidence type="ECO:0000256" key="7">
    <source>
        <dbReference type="ARBA" id="ARBA00023146"/>
    </source>
</evidence>
<dbReference type="InterPro" id="IPR009080">
    <property type="entry name" value="tRNAsynth_Ia_anticodon-bd"/>
</dbReference>
<proteinExistence type="inferred from homology"/>
<dbReference type="FunFam" id="3.40.50.620:FF:000060">
    <property type="entry name" value="Leucine--tRNA ligase"/>
    <property type="match status" value="1"/>
</dbReference>
<keyword evidence="3 13" id="KW-0436">Ligase</keyword>
<evidence type="ECO:0000256" key="5">
    <source>
        <dbReference type="ARBA" id="ARBA00022840"/>
    </source>
</evidence>
<evidence type="ECO:0000259" key="10">
    <source>
        <dbReference type="Pfam" id="PF00133"/>
    </source>
</evidence>
<evidence type="ECO:0000256" key="6">
    <source>
        <dbReference type="ARBA" id="ARBA00022917"/>
    </source>
</evidence>
<keyword evidence="5" id="KW-0067">ATP-binding</keyword>
<evidence type="ECO:0000256" key="9">
    <source>
        <dbReference type="NCBIfam" id="TIGR00396"/>
    </source>
</evidence>
<dbReference type="FunFam" id="3.40.50.620:FF:000056">
    <property type="entry name" value="Leucine--tRNA ligase"/>
    <property type="match status" value="1"/>
</dbReference>
<organism evidence="13 14">
    <name type="scientific">Candidatus Cytomitobacter primus</name>
    <dbReference type="NCBI Taxonomy" id="2066024"/>
    <lineage>
        <taxon>Bacteria</taxon>
        <taxon>Pseudomonadati</taxon>
        <taxon>Pseudomonadota</taxon>
        <taxon>Alphaproteobacteria</taxon>
        <taxon>Holosporales</taxon>
        <taxon>Holosporaceae</taxon>
        <taxon>Candidatus Cytomitobacter</taxon>
    </lineage>
</organism>
<dbReference type="InterPro" id="IPR002302">
    <property type="entry name" value="Leu-tRNA-ligase"/>
</dbReference>
<dbReference type="SUPFAM" id="SSF50677">
    <property type="entry name" value="ValRS/IleRS/LeuRS editing domain"/>
    <property type="match status" value="1"/>
</dbReference>
<gene>
    <name evidence="13" type="ORF">FZC34_00965</name>
</gene>
<dbReference type="EMBL" id="CP043316">
    <property type="protein sequence ID" value="QEK38486.1"/>
    <property type="molecule type" value="Genomic_DNA"/>
</dbReference>
<evidence type="ECO:0000256" key="1">
    <source>
        <dbReference type="ARBA" id="ARBA00005594"/>
    </source>
</evidence>
<protein>
    <recommendedName>
        <fullName evidence="2 9">Leucine--tRNA ligase</fullName>
        <ecNumber evidence="2 9">6.1.1.4</ecNumber>
    </recommendedName>
</protein>
<comment type="similarity">
    <text evidence="1">Belongs to the class-I aminoacyl-tRNA synthetase family.</text>
</comment>
<dbReference type="GO" id="GO:0002161">
    <property type="term" value="F:aminoacyl-tRNA deacylase activity"/>
    <property type="evidence" value="ECO:0007669"/>
    <property type="project" value="InterPro"/>
</dbReference>
<dbReference type="GO" id="GO:0005829">
    <property type="term" value="C:cytosol"/>
    <property type="evidence" value="ECO:0007669"/>
    <property type="project" value="TreeGrafter"/>
</dbReference>
<dbReference type="RefSeq" id="WP_148971602.1">
    <property type="nucleotide sequence ID" value="NZ_CP043316.1"/>
</dbReference>
<dbReference type="SUPFAM" id="SSF52374">
    <property type="entry name" value="Nucleotidylyl transferase"/>
    <property type="match status" value="1"/>
</dbReference>
<dbReference type="GO" id="GO:0005524">
    <property type="term" value="F:ATP binding"/>
    <property type="evidence" value="ECO:0007669"/>
    <property type="project" value="UniProtKB-KW"/>
</dbReference>
<keyword evidence="6" id="KW-0648">Protein biosynthesis</keyword>
<dbReference type="InterPro" id="IPR014729">
    <property type="entry name" value="Rossmann-like_a/b/a_fold"/>
</dbReference>
<keyword evidence="4" id="KW-0547">Nucleotide-binding</keyword>
<dbReference type="Pfam" id="PF08264">
    <property type="entry name" value="Anticodon_1"/>
    <property type="match status" value="1"/>
</dbReference>
<keyword evidence="14" id="KW-1185">Reference proteome</keyword>
<dbReference type="Gene3D" id="3.40.50.620">
    <property type="entry name" value="HUPs"/>
    <property type="match status" value="3"/>
</dbReference>
<dbReference type="PANTHER" id="PTHR43740:SF2">
    <property type="entry name" value="LEUCINE--TRNA LIGASE, MITOCHONDRIAL"/>
    <property type="match status" value="1"/>
</dbReference>
<dbReference type="InterPro" id="IPR013155">
    <property type="entry name" value="M/V/L/I-tRNA-synth_anticd-bd"/>
</dbReference>
<feature type="domain" description="Methionyl/Valyl/Leucyl/Isoleucyl-tRNA synthetase anticodon-binding" evidence="11">
    <location>
        <begin position="767"/>
        <end position="891"/>
    </location>
</feature>
<dbReference type="EC" id="6.1.1.4" evidence="2 9"/>
<dbReference type="InterPro" id="IPR025709">
    <property type="entry name" value="Leu_tRNA-synth_edit"/>
</dbReference>
<dbReference type="Gene3D" id="1.10.730.10">
    <property type="entry name" value="Isoleucyl-tRNA Synthetase, Domain 1"/>
    <property type="match status" value="2"/>
</dbReference>
<dbReference type="AlphaFoldDB" id="A0A5C0UEG5"/>
<feature type="domain" description="Leucyl-tRNA synthetase editing" evidence="12">
    <location>
        <begin position="269"/>
        <end position="393"/>
    </location>
</feature>
<feature type="domain" description="Aminoacyl-tRNA synthetase class Ia" evidence="10">
    <location>
        <begin position="15"/>
        <end position="144"/>
    </location>
</feature>
<evidence type="ECO:0000313" key="14">
    <source>
        <dbReference type="Proteomes" id="UP000325004"/>
    </source>
</evidence>
<name>A0A5C0UEG5_9PROT</name>
<dbReference type="GO" id="GO:0006429">
    <property type="term" value="P:leucyl-tRNA aminoacylation"/>
    <property type="evidence" value="ECO:0007669"/>
    <property type="project" value="UniProtKB-UniRule"/>
</dbReference>
<sequence length="932" mass="108276">MDKNKIHQIEQDAKNLWNKYDLYKSEISEKPSYCILDFFPYPSGIGLHVGHTLGYIATDIFARFRRMQGNNVLYAMGFDAFGLPAEQFAIQTNQHPEVTTDNNIRNMKSQLEALSLSHDNDRSFSTTDPKYYKWTQWIFTKLYNSYFNNISQKAEAIDDLREKLNSRKFSIQDNQLIESVNHYTEAEITEAINEMRLAYLDDVNVNWCPMLGTVLSNEEVKDGKSERGNYLVEKRPMKQWMLRITSYGDRLNDQLDKLDWPDNIITMQKNWIGRQEGTKIIFPTEHGDIEIFTTRPETVFGVAYIGISHQHPILEKTEGLEKNRVTDSDENTEKLVGYATHPLTNEQIPIWTTDYVLQEYGTGAVMSVPAHDQRDFEFAKKHNIQFKSVIKATYAWLIENYKGNDVPSSQLLDLWKTNPEKFDSAFDIKGPLFYPMQFEITENISLKKQIKHAIEFIEKAKVGKQITNYRLRDWLFSRQRYWGEPFPIVFDVQNNAYSIHEDCLPVTLPKQYDFKPVLNQENAEPPLAKATDWKTVRGIVMENGSVKTLDDNDPKHPGEQIFTRELNTMPNWAGSCWYYLRYMDPKNDNEILSDTAMKYWSSDNVGSIDMYVGGAEHAVLHLLYARFWHMVMFDLGYVSNPEPFNKLVNPGMMTADAYSDSRGFYVDIEDVKLQDNSAFQISTGEKLNIEPGKMGKRYKNGLDPRKACDMYGIDIFRMHVMYMAPITQSRSWDIKNIKGMERFYRSIDAKISSCIVENHKSTDNIVQLHKTIKFVTDEIENMRYNTALASLIKLNNSIEKYTIEDSIKFIQMLYPFAPHISENLYQTIKTNIQSDIEKYSNVNQDLYNTINCLESLAWPSYDEKMLQENTIKLPVNVNGKVRDILEVDINITDDKIKELVSNSEKVMKYVVSGIKKYMIIRKDKPVIVSIII</sequence>
<evidence type="ECO:0000259" key="12">
    <source>
        <dbReference type="Pfam" id="PF13603"/>
    </source>
</evidence>
<dbReference type="Pfam" id="PF13603">
    <property type="entry name" value="tRNA-synt_1_2"/>
    <property type="match status" value="1"/>
</dbReference>
<dbReference type="OrthoDB" id="9810365at2"/>
<accession>A0A5C0UEG5</accession>
<comment type="catalytic activity">
    <reaction evidence="8">
        <text>tRNA(Leu) + L-leucine + ATP = L-leucyl-tRNA(Leu) + AMP + diphosphate</text>
        <dbReference type="Rhea" id="RHEA:11688"/>
        <dbReference type="Rhea" id="RHEA-COMP:9613"/>
        <dbReference type="Rhea" id="RHEA-COMP:9622"/>
        <dbReference type="ChEBI" id="CHEBI:30616"/>
        <dbReference type="ChEBI" id="CHEBI:33019"/>
        <dbReference type="ChEBI" id="CHEBI:57427"/>
        <dbReference type="ChEBI" id="CHEBI:78442"/>
        <dbReference type="ChEBI" id="CHEBI:78494"/>
        <dbReference type="ChEBI" id="CHEBI:456215"/>
        <dbReference type="EC" id="6.1.1.4"/>
    </reaction>
</comment>
<evidence type="ECO:0000313" key="13">
    <source>
        <dbReference type="EMBL" id="QEK38486.1"/>
    </source>
</evidence>
<dbReference type="NCBIfam" id="TIGR00396">
    <property type="entry name" value="leuS_bact"/>
    <property type="match status" value="1"/>
</dbReference>
<keyword evidence="7" id="KW-0030">Aminoacyl-tRNA synthetase</keyword>